<dbReference type="GO" id="GO:0006788">
    <property type="term" value="P:heme oxidation"/>
    <property type="evidence" value="ECO:0007669"/>
    <property type="project" value="InterPro"/>
</dbReference>
<comment type="caution">
    <text evidence="1">The sequence shown here is derived from an EMBL/GenBank/DDBJ whole genome shotgun (WGS) entry which is preliminary data.</text>
</comment>
<gene>
    <name evidence="1" type="ORF">CAP_6077</name>
</gene>
<keyword evidence="2" id="KW-1185">Reference proteome</keyword>
<name>A0A017TI57_9BACT</name>
<dbReference type="Pfam" id="PF01126">
    <property type="entry name" value="Heme_oxygenase"/>
    <property type="match status" value="1"/>
</dbReference>
<dbReference type="Proteomes" id="UP000019678">
    <property type="component" value="Unassembled WGS sequence"/>
</dbReference>
<dbReference type="GO" id="GO:0004392">
    <property type="term" value="F:heme oxygenase (decyclizing) activity"/>
    <property type="evidence" value="ECO:0007669"/>
    <property type="project" value="InterPro"/>
</dbReference>
<proteinExistence type="predicted"/>
<dbReference type="STRING" id="1192034.CAP_6077"/>
<dbReference type="InterPro" id="IPR016053">
    <property type="entry name" value="Haem_Oase-like"/>
</dbReference>
<dbReference type="Gene3D" id="1.20.910.10">
    <property type="entry name" value="Heme oxygenase-like"/>
    <property type="match status" value="1"/>
</dbReference>
<evidence type="ECO:0000313" key="2">
    <source>
        <dbReference type="Proteomes" id="UP000019678"/>
    </source>
</evidence>
<dbReference type="AlphaFoldDB" id="A0A017TI57"/>
<dbReference type="InterPro" id="IPR016084">
    <property type="entry name" value="Haem_Oase-like_multi-hlx"/>
</dbReference>
<organism evidence="1 2">
    <name type="scientific">Chondromyces apiculatus DSM 436</name>
    <dbReference type="NCBI Taxonomy" id="1192034"/>
    <lineage>
        <taxon>Bacteria</taxon>
        <taxon>Pseudomonadati</taxon>
        <taxon>Myxococcota</taxon>
        <taxon>Polyangia</taxon>
        <taxon>Polyangiales</taxon>
        <taxon>Polyangiaceae</taxon>
        <taxon>Chondromyces</taxon>
    </lineage>
</organism>
<dbReference type="eggNOG" id="COG3230">
    <property type="taxonomic scope" value="Bacteria"/>
</dbReference>
<accession>A0A017TI57</accession>
<dbReference type="EMBL" id="ASRX01000005">
    <property type="protein sequence ID" value="EYF08316.1"/>
    <property type="molecule type" value="Genomic_DNA"/>
</dbReference>
<dbReference type="RefSeq" id="WP_044236300.1">
    <property type="nucleotide sequence ID" value="NZ_ASRX01000005.1"/>
</dbReference>
<dbReference type="CDD" id="cd19166">
    <property type="entry name" value="HemeO-bac"/>
    <property type="match status" value="1"/>
</dbReference>
<evidence type="ECO:0000313" key="1">
    <source>
        <dbReference type="EMBL" id="EYF08316.1"/>
    </source>
</evidence>
<protein>
    <submittedName>
        <fullName evidence="1">Bacteriophytochrome heme oxygenase BphO</fullName>
    </submittedName>
</protein>
<sequence length="202" mass="21877">MQEHTSEAARKNPLLERLRSGTRELHDRIEGVVPLLRPDLTLTAYTAYLARIAGYYPPIEAALASAPPSFVEHFGIDERKKSHLLHRDLLALGLDEARLAALPVCSDLPDLSSPDRMIGCLYVLEGSTLGSRVLLRTVKNLGVDEGSGAAFLAGYGADTGPMWVRYGEALAAYASRADAALVVRGAEDTFTTLERWIATAEA</sequence>
<dbReference type="SUPFAM" id="SSF48613">
    <property type="entry name" value="Heme oxygenase-like"/>
    <property type="match status" value="1"/>
</dbReference>
<reference evidence="1 2" key="1">
    <citation type="submission" date="2013-05" db="EMBL/GenBank/DDBJ databases">
        <title>Genome assembly of Chondromyces apiculatus DSM 436.</title>
        <authorList>
            <person name="Sharma G."/>
            <person name="Khatri I."/>
            <person name="Kaur C."/>
            <person name="Mayilraj S."/>
            <person name="Subramanian S."/>
        </authorList>
    </citation>
    <scope>NUCLEOTIDE SEQUENCE [LARGE SCALE GENOMIC DNA]</scope>
    <source>
        <strain evidence="1 2">DSM 436</strain>
    </source>
</reference>